<evidence type="ECO:0000256" key="4">
    <source>
        <dbReference type="ARBA" id="ARBA00023054"/>
    </source>
</evidence>
<evidence type="ECO:0000313" key="14">
    <source>
        <dbReference type="RefSeq" id="XP_021023498.2"/>
    </source>
</evidence>
<evidence type="ECO:0000256" key="7">
    <source>
        <dbReference type="ARBA" id="ARBA00038217"/>
    </source>
</evidence>
<keyword evidence="5" id="KW-0206">Cytoskeleton</keyword>
<organism evidence="13 14">
    <name type="scientific">Mus caroli</name>
    <name type="common">Ryukyu mouse</name>
    <name type="synonym">Ricefield mouse</name>
    <dbReference type="NCBI Taxonomy" id="10089"/>
    <lineage>
        <taxon>Eukaryota</taxon>
        <taxon>Metazoa</taxon>
        <taxon>Chordata</taxon>
        <taxon>Craniata</taxon>
        <taxon>Vertebrata</taxon>
        <taxon>Euteleostomi</taxon>
        <taxon>Mammalia</taxon>
        <taxon>Eutheria</taxon>
        <taxon>Euarchontoglires</taxon>
        <taxon>Glires</taxon>
        <taxon>Rodentia</taxon>
        <taxon>Myomorpha</taxon>
        <taxon>Muroidea</taxon>
        <taxon>Muridae</taxon>
        <taxon>Murinae</taxon>
        <taxon>Mus</taxon>
        <taxon>Mus</taxon>
    </lineage>
</organism>
<evidence type="ECO:0000256" key="12">
    <source>
        <dbReference type="SAM" id="MobiDB-lite"/>
    </source>
</evidence>
<evidence type="ECO:0000256" key="2">
    <source>
        <dbReference type="ARBA" id="ARBA00004607"/>
    </source>
</evidence>
<feature type="coiled-coil region" evidence="11">
    <location>
        <begin position="360"/>
        <end position="387"/>
    </location>
</feature>
<keyword evidence="6" id="KW-0966">Cell projection</keyword>
<feature type="compositionally biased region" description="Low complexity" evidence="12">
    <location>
        <begin position="519"/>
        <end position="537"/>
    </location>
</feature>
<dbReference type="KEGG" id="mcal:110298534"/>
<dbReference type="AlphaFoldDB" id="A0A6P5Q2F3"/>
<keyword evidence="4 11" id="KW-0175">Coiled coil</keyword>
<comment type="subcellular location">
    <subcellularLocation>
        <location evidence="1">Cytoplasm</location>
        <location evidence="1">Cytoskeleton</location>
        <location evidence="1">Cilium basal body</location>
    </subcellularLocation>
    <subcellularLocation>
        <location evidence="2">Cytoplasm</location>
        <location evidence="2">Cytoskeleton</location>
        <location evidence="2">Microtubule organizing center</location>
        <location evidence="2">Centrosome</location>
        <location evidence="2">Centriolar satellite</location>
    </subcellularLocation>
</comment>
<dbReference type="CDD" id="cd22284">
    <property type="entry name" value="HD_CCDC61_N"/>
    <property type="match status" value="1"/>
</dbReference>
<evidence type="ECO:0000256" key="5">
    <source>
        <dbReference type="ARBA" id="ARBA00023212"/>
    </source>
</evidence>
<dbReference type="GeneID" id="110298534"/>
<feature type="compositionally biased region" description="Polar residues" evidence="12">
    <location>
        <begin position="563"/>
        <end position="572"/>
    </location>
</feature>
<dbReference type="CTD" id="729440"/>
<evidence type="ECO:0000256" key="8">
    <source>
        <dbReference type="ARBA" id="ARBA00040683"/>
    </source>
</evidence>
<keyword evidence="13" id="KW-1185">Reference proteome</keyword>
<proteinExistence type="inferred from homology"/>
<feature type="region of interest" description="Disordered" evidence="12">
    <location>
        <begin position="1"/>
        <end position="21"/>
    </location>
</feature>
<dbReference type="Proteomes" id="UP000515126">
    <property type="component" value="Chromosome 7"/>
</dbReference>
<dbReference type="InterPro" id="IPR049733">
    <property type="entry name" value="CCDC61_N"/>
</dbReference>
<dbReference type="PANTHER" id="PTHR22691:SF1">
    <property type="entry name" value="CENTROSOMAL PROTEIN CCDC61"/>
    <property type="match status" value="1"/>
</dbReference>
<evidence type="ECO:0000256" key="9">
    <source>
        <dbReference type="ARBA" id="ARBA00041518"/>
    </source>
</evidence>
<feature type="coiled-coil region" evidence="11">
    <location>
        <begin position="290"/>
        <end position="317"/>
    </location>
</feature>
<name>A0A6P5Q2F3_MUSCR</name>
<evidence type="ECO:0000256" key="3">
    <source>
        <dbReference type="ARBA" id="ARBA00022490"/>
    </source>
</evidence>
<feature type="compositionally biased region" description="Basic and acidic residues" evidence="12">
    <location>
        <begin position="404"/>
        <end position="416"/>
    </location>
</feature>
<keyword evidence="3" id="KW-0963">Cytoplasm</keyword>
<dbReference type="RefSeq" id="XP_021023498.2">
    <property type="nucleotide sequence ID" value="XM_021167839.2"/>
</dbReference>
<feature type="compositionally biased region" description="Basic residues" evidence="12">
    <location>
        <begin position="547"/>
        <end position="556"/>
    </location>
</feature>
<gene>
    <name evidence="14" type="primary">Ccdc61</name>
</gene>
<evidence type="ECO:0000256" key="6">
    <source>
        <dbReference type="ARBA" id="ARBA00023273"/>
    </source>
</evidence>
<reference evidence="14" key="1">
    <citation type="submission" date="2025-08" db="UniProtKB">
        <authorList>
            <consortium name="RefSeq"/>
        </authorList>
    </citation>
    <scope>IDENTIFICATION</scope>
</reference>
<dbReference type="GO" id="GO:0034451">
    <property type="term" value="C:centriolar satellite"/>
    <property type="evidence" value="ECO:0007669"/>
    <property type="project" value="UniProtKB-SubCell"/>
</dbReference>
<evidence type="ECO:0000256" key="1">
    <source>
        <dbReference type="ARBA" id="ARBA00004120"/>
    </source>
</evidence>
<evidence type="ECO:0000256" key="11">
    <source>
        <dbReference type="SAM" id="Coils"/>
    </source>
</evidence>
<sequence length="625" mass="69778">METWLPVRPDQSEVRRPDVGGAQTSAVEPLVKIESVEVKSEYAGAGAGCRRGLQARAVGSPQSADPFTQVDARTYASWRFHGVFNASCCRSQDTRLELRGPLPNTALELVRTLAMDQPAGLQVDYIFRGVEHAVRVVVSGQVLELEVEDRMTADQWRGEFDANFIEDLTHKTGNFKQFSIFCNMLESALTQSSESVTLDLLTYTDLESLRSRKLGGRPGALAPRSAQLNSKRYLILIYSVEFDRIHYPLPLPYQGKPDPVVLQGIIRSLKEELGHLRGLNGGQDARETEIWHLREQVTRLASEKRELEAQLGRSREEALAGRAARQEAESLRGLVRGLELELRQERGLGGRTAGRRSQDCRRLAKELEEVKASERNLRARLKTLNSELAMYRRGRRTLPPVAVREGRASSSRERSTSRGRAVTRSSSRESSRGARGRGRPAHPSPSPTGSRAPRFDPTAFVKAKEQKQREIRMKQQQQQRNRMGSGGSGDGPSVSWSQQTRPAAAVTGRGDAVNRSRNRSSSVDSFRSRCSSVSSGSELEDFSHSVSRSRRCRGRGKPPSPTPWSRSKTKSTTQERSDHQRHLASSGDWVPIKEYSSDFQGADMAEIDARLKALQEYMNRLDTRS</sequence>
<feature type="region of interest" description="Disordered" evidence="12">
    <location>
        <begin position="398"/>
        <end position="590"/>
    </location>
</feature>
<dbReference type="GO" id="GO:0036064">
    <property type="term" value="C:ciliary basal body"/>
    <property type="evidence" value="ECO:0007669"/>
    <property type="project" value="TreeGrafter"/>
</dbReference>
<protein>
    <recommendedName>
        <fullName evidence="8">Centrosomal protein CCDC61</fullName>
    </recommendedName>
    <alternativeName>
        <fullName evidence="9">Coiled-coil domain-containing protein 61</fullName>
    </alternativeName>
    <alternativeName>
        <fullName evidence="10">VFL3 homolog</fullName>
    </alternativeName>
</protein>
<feature type="compositionally biased region" description="Basic and acidic residues" evidence="12">
    <location>
        <begin position="462"/>
        <end position="473"/>
    </location>
</feature>
<evidence type="ECO:0000313" key="13">
    <source>
        <dbReference type="Proteomes" id="UP000515126"/>
    </source>
</evidence>
<comment type="similarity">
    <text evidence="7">Belongs to the CCDC61 family.</text>
</comment>
<dbReference type="PANTHER" id="PTHR22691">
    <property type="entry name" value="YEAST SPT2-RELATED"/>
    <property type="match status" value="1"/>
</dbReference>
<accession>A0A6P5Q2F3</accession>
<evidence type="ECO:0000256" key="10">
    <source>
        <dbReference type="ARBA" id="ARBA00042326"/>
    </source>
</evidence>